<dbReference type="SUPFAM" id="SSF46689">
    <property type="entry name" value="Homeodomain-like"/>
    <property type="match status" value="2"/>
</dbReference>
<dbReference type="AlphaFoldDB" id="A0A1N6FMW1"/>
<proteinExistence type="predicted"/>
<dbReference type="EMBL" id="FSRA01000001">
    <property type="protein sequence ID" value="SIN96625.1"/>
    <property type="molecule type" value="Genomic_DNA"/>
</dbReference>
<dbReference type="GO" id="GO:0043565">
    <property type="term" value="F:sequence-specific DNA binding"/>
    <property type="evidence" value="ECO:0007669"/>
    <property type="project" value="InterPro"/>
</dbReference>
<organism evidence="5 6">
    <name type="scientific">Chitinophaga niabensis</name>
    <dbReference type="NCBI Taxonomy" id="536979"/>
    <lineage>
        <taxon>Bacteria</taxon>
        <taxon>Pseudomonadati</taxon>
        <taxon>Bacteroidota</taxon>
        <taxon>Chitinophagia</taxon>
        <taxon>Chitinophagales</taxon>
        <taxon>Chitinophagaceae</taxon>
        <taxon>Chitinophaga</taxon>
    </lineage>
</organism>
<evidence type="ECO:0000313" key="5">
    <source>
        <dbReference type="EMBL" id="SIN96625.1"/>
    </source>
</evidence>
<feature type="domain" description="HTH araC/xylS-type" evidence="4">
    <location>
        <begin position="158"/>
        <end position="256"/>
    </location>
</feature>
<keyword evidence="2" id="KW-0238">DNA-binding</keyword>
<dbReference type="InterPro" id="IPR018060">
    <property type="entry name" value="HTH_AraC"/>
</dbReference>
<reference evidence="5 6" key="1">
    <citation type="submission" date="2016-11" db="EMBL/GenBank/DDBJ databases">
        <authorList>
            <person name="Jaros S."/>
            <person name="Januszkiewicz K."/>
            <person name="Wedrychowicz H."/>
        </authorList>
    </citation>
    <scope>NUCLEOTIDE SEQUENCE [LARGE SCALE GENOMIC DNA]</scope>
    <source>
        <strain evidence="5 6">DSM 24787</strain>
    </source>
</reference>
<dbReference type="GO" id="GO:0003700">
    <property type="term" value="F:DNA-binding transcription factor activity"/>
    <property type="evidence" value="ECO:0007669"/>
    <property type="project" value="InterPro"/>
</dbReference>
<dbReference type="PANTHER" id="PTHR43280:SF2">
    <property type="entry name" value="HTH-TYPE TRANSCRIPTIONAL REGULATOR EXSA"/>
    <property type="match status" value="1"/>
</dbReference>
<evidence type="ECO:0000256" key="2">
    <source>
        <dbReference type="ARBA" id="ARBA00023125"/>
    </source>
</evidence>
<dbReference type="RefSeq" id="WP_074239368.1">
    <property type="nucleotide sequence ID" value="NZ_FSRA01000001.1"/>
</dbReference>
<evidence type="ECO:0000256" key="3">
    <source>
        <dbReference type="ARBA" id="ARBA00023163"/>
    </source>
</evidence>
<dbReference type="Pfam" id="PF12833">
    <property type="entry name" value="HTH_18"/>
    <property type="match status" value="1"/>
</dbReference>
<accession>A0A1N6FMW1</accession>
<evidence type="ECO:0000313" key="6">
    <source>
        <dbReference type="Proteomes" id="UP000185003"/>
    </source>
</evidence>
<dbReference type="Proteomes" id="UP000185003">
    <property type="component" value="Unassembled WGS sequence"/>
</dbReference>
<sequence>MLKLERSRYLGTNVHSFSTGGLTISETLYHQKVFEGWHYHENHHITLILRGGNREQRKQQEIMAAPGAVLRYNEGELHRNMHTQHPSRNINLEIEGAFLRQHQLKFTDLQHSPALKLSLLKIYRESKLADTCSQASIESSLLHLFSNKTSKNTPPWIAQLKALLHDRWNESLSLQELAAQLNVHPVTISKYFPRYFSCTLGEYLRKLRVEKAVDLMQQEGMSLTELAYHCGFFDQSHFIRAFKMYTGFRPKEWANYIQF</sequence>
<dbReference type="OrthoDB" id="511992at2"/>
<dbReference type="InterPro" id="IPR009057">
    <property type="entry name" value="Homeodomain-like_sf"/>
</dbReference>
<protein>
    <submittedName>
        <fullName evidence="5">AraC family transcriptional regulator</fullName>
    </submittedName>
</protein>
<gene>
    <name evidence="5" type="ORF">SAMN04488055_2310</name>
</gene>
<dbReference type="SMART" id="SM00342">
    <property type="entry name" value="HTH_ARAC"/>
    <property type="match status" value="1"/>
</dbReference>
<dbReference type="Gene3D" id="1.10.10.60">
    <property type="entry name" value="Homeodomain-like"/>
    <property type="match status" value="2"/>
</dbReference>
<dbReference type="PROSITE" id="PS01124">
    <property type="entry name" value="HTH_ARAC_FAMILY_2"/>
    <property type="match status" value="1"/>
</dbReference>
<keyword evidence="6" id="KW-1185">Reference proteome</keyword>
<keyword evidence="1" id="KW-0805">Transcription regulation</keyword>
<evidence type="ECO:0000259" key="4">
    <source>
        <dbReference type="PROSITE" id="PS01124"/>
    </source>
</evidence>
<dbReference type="STRING" id="536979.SAMN04488055_2310"/>
<keyword evidence="3" id="KW-0804">Transcription</keyword>
<evidence type="ECO:0000256" key="1">
    <source>
        <dbReference type="ARBA" id="ARBA00023015"/>
    </source>
</evidence>
<dbReference type="PANTHER" id="PTHR43280">
    <property type="entry name" value="ARAC-FAMILY TRANSCRIPTIONAL REGULATOR"/>
    <property type="match status" value="1"/>
</dbReference>
<name>A0A1N6FMW1_9BACT</name>